<dbReference type="CDD" id="cd16961">
    <property type="entry name" value="RMtype1_S_TRD-CR_like"/>
    <property type="match status" value="1"/>
</dbReference>
<dbReference type="Pfam" id="PF01420">
    <property type="entry name" value="Methylase_S"/>
    <property type="match status" value="2"/>
</dbReference>
<dbReference type="PANTHER" id="PTHR30408">
    <property type="entry name" value="TYPE-1 RESTRICTION ENZYME ECOKI SPECIFICITY PROTEIN"/>
    <property type="match status" value="1"/>
</dbReference>
<organism evidence="5 6">
    <name type="scientific">Caenimonas koreensis DSM 17982</name>
    <dbReference type="NCBI Taxonomy" id="1121255"/>
    <lineage>
        <taxon>Bacteria</taxon>
        <taxon>Pseudomonadati</taxon>
        <taxon>Pseudomonadota</taxon>
        <taxon>Betaproteobacteria</taxon>
        <taxon>Burkholderiales</taxon>
        <taxon>Comamonadaceae</taxon>
        <taxon>Caenimonas</taxon>
    </lineage>
</organism>
<dbReference type="OrthoDB" id="5298944at2"/>
<dbReference type="GO" id="GO:0003677">
    <property type="term" value="F:DNA binding"/>
    <property type="evidence" value="ECO:0007669"/>
    <property type="project" value="UniProtKB-KW"/>
</dbReference>
<evidence type="ECO:0000256" key="2">
    <source>
        <dbReference type="ARBA" id="ARBA00022747"/>
    </source>
</evidence>
<dbReference type="Proteomes" id="UP000487350">
    <property type="component" value="Unassembled WGS sequence"/>
</dbReference>
<comment type="similarity">
    <text evidence="1">Belongs to the type-I restriction system S methylase family.</text>
</comment>
<keyword evidence="2" id="KW-0680">Restriction system</keyword>
<reference evidence="5 6" key="1">
    <citation type="submission" date="2019-11" db="EMBL/GenBank/DDBJ databases">
        <title>Caenimonas koreensis gen. nov., sp. nov., isolated from activated sludge.</title>
        <authorList>
            <person name="Seung H.R."/>
        </authorList>
    </citation>
    <scope>NUCLEOTIDE SEQUENCE [LARGE SCALE GENOMIC DNA]</scope>
    <source>
        <strain evidence="5 6">EMB320</strain>
    </source>
</reference>
<dbReference type="PANTHER" id="PTHR30408:SF12">
    <property type="entry name" value="TYPE I RESTRICTION ENZYME MJAVIII SPECIFICITY SUBUNIT"/>
    <property type="match status" value="1"/>
</dbReference>
<dbReference type="Gene3D" id="3.90.220.20">
    <property type="entry name" value="DNA methylase specificity domains"/>
    <property type="match status" value="2"/>
</dbReference>
<keyword evidence="3" id="KW-0238">DNA-binding</keyword>
<dbReference type="InterPro" id="IPR052021">
    <property type="entry name" value="Type-I_RS_S_subunit"/>
</dbReference>
<comment type="caution">
    <text evidence="5">The sequence shown here is derived from an EMBL/GenBank/DDBJ whole genome shotgun (WGS) entry which is preliminary data.</text>
</comment>
<evidence type="ECO:0000259" key="4">
    <source>
        <dbReference type="Pfam" id="PF01420"/>
    </source>
</evidence>
<dbReference type="EMBL" id="WJBU01000004">
    <property type="protein sequence ID" value="MRD46527.1"/>
    <property type="molecule type" value="Genomic_DNA"/>
</dbReference>
<dbReference type="SUPFAM" id="SSF116734">
    <property type="entry name" value="DNA methylase specificity domain"/>
    <property type="match status" value="2"/>
</dbReference>
<evidence type="ECO:0000313" key="6">
    <source>
        <dbReference type="Proteomes" id="UP000487350"/>
    </source>
</evidence>
<keyword evidence="5" id="KW-0255">Endonuclease</keyword>
<proteinExistence type="inferred from homology"/>
<feature type="domain" description="Type I restriction modification DNA specificity" evidence="4">
    <location>
        <begin position="297"/>
        <end position="409"/>
    </location>
</feature>
<feature type="domain" description="Type I restriction modification DNA specificity" evidence="4">
    <location>
        <begin position="109"/>
        <end position="189"/>
    </location>
</feature>
<evidence type="ECO:0000313" key="5">
    <source>
        <dbReference type="EMBL" id="MRD46527.1"/>
    </source>
</evidence>
<gene>
    <name evidence="5" type="ORF">GHT07_04520</name>
</gene>
<protein>
    <submittedName>
        <fullName evidence="5">Restriction endonuclease subunit S</fullName>
    </submittedName>
</protein>
<dbReference type="InterPro" id="IPR044946">
    <property type="entry name" value="Restrct_endonuc_typeI_TRD_sf"/>
</dbReference>
<evidence type="ECO:0000256" key="3">
    <source>
        <dbReference type="ARBA" id="ARBA00023125"/>
    </source>
</evidence>
<keyword evidence="5" id="KW-0378">Hydrolase</keyword>
<keyword evidence="5" id="KW-0540">Nuclease</keyword>
<sequence>MTQRHKEYKPSGVKWIGEIPAHWEVRPGFTCFEENKDRNKKLIEKTVLSLSYGRIIVKPEEKMTGLVPESFETYQLIKPGDIVIRTTDLQNDKTSLRVGLAKDKGMITSAYLGLRCKTEINPEYVFRLLESYDAMKVFYGMGSGLRQNIDFWDFKRLPVPTPPYAEQTRIVKFLDIKTAEFDAAIEKKLKLIDLLLMQKDVLTNAAVSHGIRPEVPKVFSGLDWIGDIPENWEMVPLTKYARSVVDYRGKTPEKVADGVFLVTAKNIKRGKIDYLISEEFISPKDYPKVMARGLPELGDLIFTTEAPLGEVALVDRTDVAFAQRIIKLRLRKDRLNPRFVIYAMQSQYFQSLLAREATGSTAQGIKASKLHKLKIAAPIVNEQIDIANYLDHVTSNIDSLVSHQRIEINKFRELRASLISETVLGQIKV</sequence>
<name>A0A844B4S2_9BURK</name>
<dbReference type="Gene3D" id="1.10.287.1120">
    <property type="entry name" value="Bipartite methylase S protein"/>
    <property type="match status" value="1"/>
</dbReference>
<dbReference type="GO" id="GO:0004519">
    <property type="term" value="F:endonuclease activity"/>
    <property type="evidence" value="ECO:0007669"/>
    <property type="project" value="UniProtKB-KW"/>
</dbReference>
<accession>A0A844B4S2</accession>
<dbReference type="RefSeq" id="WP_153583878.1">
    <property type="nucleotide sequence ID" value="NZ_WJBU01000004.1"/>
</dbReference>
<dbReference type="GO" id="GO:0009307">
    <property type="term" value="P:DNA restriction-modification system"/>
    <property type="evidence" value="ECO:0007669"/>
    <property type="project" value="UniProtKB-KW"/>
</dbReference>
<evidence type="ECO:0000256" key="1">
    <source>
        <dbReference type="ARBA" id="ARBA00010923"/>
    </source>
</evidence>
<dbReference type="AlphaFoldDB" id="A0A844B4S2"/>
<dbReference type="InterPro" id="IPR000055">
    <property type="entry name" value="Restrct_endonuc_typeI_TRD"/>
</dbReference>
<keyword evidence="6" id="KW-1185">Reference proteome</keyword>